<dbReference type="SUPFAM" id="SSF56112">
    <property type="entry name" value="Protein kinase-like (PK-like)"/>
    <property type="match status" value="1"/>
</dbReference>
<comment type="caution">
    <text evidence="6">The sequence shown here is derived from an EMBL/GenBank/DDBJ whole genome shotgun (WGS) entry which is preliminary data.</text>
</comment>
<reference evidence="6" key="1">
    <citation type="journal article" date="2021" name="New Phytol.">
        <title>Evolutionary innovations through gain and loss of genes in the ectomycorrhizal Boletales.</title>
        <authorList>
            <person name="Wu G."/>
            <person name="Miyauchi S."/>
            <person name="Morin E."/>
            <person name="Kuo A."/>
            <person name="Drula E."/>
            <person name="Varga T."/>
            <person name="Kohler A."/>
            <person name="Feng B."/>
            <person name="Cao Y."/>
            <person name="Lipzen A."/>
            <person name="Daum C."/>
            <person name="Hundley H."/>
            <person name="Pangilinan J."/>
            <person name="Johnson J."/>
            <person name="Barry K."/>
            <person name="LaButti K."/>
            <person name="Ng V."/>
            <person name="Ahrendt S."/>
            <person name="Min B."/>
            <person name="Choi I.G."/>
            <person name="Park H."/>
            <person name="Plett J.M."/>
            <person name="Magnuson J."/>
            <person name="Spatafora J.W."/>
            <person name="Nagy L.G."/>
            <person name="Henrissat B."/>
            <person name="Grigoriev I.V."/>
            <person name="Yang Z.L."/>
            <person name="Xu J."/>
            <person name="Martin F.M."/>
        </authorList>
    </citation>
    <scope>NUCLEOTIDE SEQUENCE</scope>
    <source>
        <strain evidence="6">KKN 215</strain>
    </source>
</reference>
<dbReference type="PROSITE" id="PS50011">
    <property type="entry name" value="PROTEIN_KINASE_DOM"/>
    <property type="match status" value="1"/>
</dbReference>
<dbReference type="InterPro" id="IPR008984">
    <property type="entry name" value="SMAD_FHA_dom_sf"/>
</dbReference>
<keyword evidence="6" id="KW-0808">Transferase</keyword>
<dbReference type="Pfam" id="PF00069">
    <property type="entry name" value="Pkinase"/>
    <property type="match status" value="1"/>
</dbReference>
<dbReference type="OrthoDB" id="40902at2759"/>
<dbReference type="PROSITE" id="PS50006">
    <property type="entry name" value="FHA_DOMAIN"/>
    <property type="match status" value="1"/>
</dbReference>
<dbReference type="AlphaFoldDB" id="A0A8K0UKV9"/>
<dbReference type="Gene3D" id="2.60.200.20">
    <property type="match status" value="1"/>
</dbReference>
<dbReference type="InterPro" id="IPR011009">
    <property type="entry name" value="Kinase-like_dom_sf"/>
</dbReference>
<dbReference type="Gene3D" id="1.10.510.10">
    <property type="entry name" value="Transferase(Phosphotransferase) domain 1"/>
    <property type="match status" value="1"/>
</dbReference>
<dbReference type="InterPro" id="IPR000253">
    <property type="entry name" value="FHA_dom"/>
</dbReference>
<proteinExistence type="inferred from homology"/>
<evidence type="ECO:0000259" key="5">
    <source>
        <dbReference type="PROSITE" id="PS50011"/>
    </source>
</evidence>
<dbReference type="InterPro" id="IPR000719">
    <property type="entry name" value="Prot_kinase_dom"/>
</dbReference>
<dbReference type="PROSITE" id="PS00107">
    <property type="entry name" value="PROTEIN_KINASE_ATP"/>
    <property type="match status" value="1"/>
</dbReference>
<dbReference type="SMART" id="SM00240">
    <property type="entry name" value="FHA"/>
    <property type="match status" value="1"/>
</dbReference>
<keyword evidence="2" id="KW-0067">ATP-binding</keyword>
<dbReference type="Proteomes" id="UP000813824">
    <property type="component" value="Unassembled WGS sequence"/>
</dbReference>
<dbReference type="PANTHER" id="PTHR24347">
    <property type="entry name" value="SERINE/THREONINE-PROTEIN KINASE"/>
    <property type="match status" value="1"/>
</dbReference>
<evidence type="ECO:0000256" key="3">
    <source>
        <dbReference type="SAM" id="MobiDB-lite"/>
    </source>
</evidence>
<feature type="domain" description="Protein kinase" evidence="5">
    <location>
        <begin position="155"/>
        <end position="458"/>
    </location>
</feature>
<keyword evidence="6" id="KW-0418">Kinase</keyword>
<dbReference type="GO" id="GO:0004672">
    <property type="term" value="F:protein kinase activity"/>
    <property type="evidence" value="ECO:0007669"/>
    <property type="project" value="InterPro"/>
</dbReference>
<dbReference type="SUPFAM" id="SSF49879">
    <property type="entry name" value="SMAD/FHA domain"/>
    <property type="match status" value="1"/>
</dbReference>
<feature type="binding site" evidence="2">
    <location>
        <position position="186"/>
    </location>
    <ligand>
        <name>ATP</name>
        <dbReference type="ChEBI" id="CHEBI:30616"/>
    </ligand>
</feature>
<evidence type="ECO:0000313" key="6">
    <source>
        <dbReference type="EMBL" id="KAH8099383.1"/>
    </source>
</evidence>
<dbReference type="EMBL" id="JAEVFJ010000020">
    <property type="protein sequence ID" value="KAH8099383.1"/>
    <property type="molecule type" value="Genomic_DNA"/>
</dbReference>
<name>A0A8K0UKV9_9AGAR</name>
<feature type="region of interest" description="Disordered" evidence="3">
    <location>
        <begin position="1"/>
        <end position="25"/>
    </location>
</feature>
<dbReference type="GO" id="GO:0005524">
    <property type="term" value="F:ATP binding"/>
    <property type="evidence" value="ECO:0007669"/>
    <property type="project" value="UniProtKB-UniRule"/>
</dbReference>
<evidence type="ECO:0000256" key="1">
    <source>
        <dbReference type="ARBA" id="ARBA00005575"/>
    </source>
</evidence>
<keyword evidence="2" id="KW-0547">Nucleotide-binding</keyword>
<protein>
    <submittedName>
        <fullName evidence="6">Kinase-like protein</fullName>
    </submittedName>
</protein>
<gene>
    <name evidence="6" type="ORF">BXZ70DRAFT_1000909</name>
</gene>
<evidence type="ECO:0000256" key="2">
    <source>
        <dbReference type="PROSITE-ProRule" id="PRU10141"/>
    </source>
</evidence>
<evidence type="ECO:0000313" key="7">
    <source>
        <dbReference type="Proteomes" id="UP000813824"/>
    </source>
</evidence>
<feature type="domain" description="FHA" evidence="4">
    <location>
        <begin position="53"/>
        <end position="104"/>
    </location>
</feature>
<sequence>MPRSQRACKNDQERPGHRSQNAQAQTSNVCAKLITTNRKGRREVLLLSVSRPLTIGRNAEICSYVVSDPVVSSVHCKLYAIRADRINGIKDLSSNGLFLNGHWIRGSSAILMHGDILQLPSSQKFTCVHSAQANRDRGDVFSSATVTENSLGRWIVTSHSLGSGSFATVRLAMDTELSVHKQVACKTIKRKVSDKRNTVAKEAQILGALNHPNINRVYDVVSDNKHIHIFLELCTGGDLFSYISHYEASAYRLCEGEAQYIMYQLLQGLEYLHERLISHRDLKVRTHPSSMKPENILLYSPGPYPRIQIADFGLARPKSYQETLNVCGTVPYLPPEGIVALDNKLMGYVGIPADCWSAGVIMYLMLSGRHPFDYGVVPGDSNWPSSIVIQSHNTESQYWLSSERNDEVVKRRIIEGDVEFLDEIWGGIPEARALCQWFLSPDPQTRATVHDAQNSRWIRCDLQELKTAYQRRMNSR</sequence>
<keyword evidence="7" id="KW-1185">Reference proteome</keyword>
<accession>A0A8K0UKV9</accession>
<organism evidence="6 7">
    <name type="scientific">Cristinia sonorae</name>
    <dbReference type="NCBI Taxonomy" id="1940300"/>
    <lineage>
        <taxon>Eukaryota</taxon>
        <taxon>Fungi</taxon>
        <taxon>Dikarya</taxon>
        <taxon>Basidiomycota</taxon>
        <taxon>Agaricomycotina</taxon>
        <taxon>Agaricomycetes</taxon>
        <taxon>Agaricomycetidae</taxon>
        <taxon>Agaricales</taxon>
        <taxon>Pleurotineae</taxon>
        <taxon>Stephanosporaceae</taxon>
        <taxon>Cristinia</taxon>
    </lineage>
</organism>
<dbReference type="Pfam" id="PF00498">
    <property type="entry name" value="FHA"/>
    <property type="match status" value="1"/>
</dbReference>
<comment type="similarity">
    <text evidence="1">Belongs to the protein kinase superfamily. CAMK Ser/Thr protein kinase family. CHEK2 subfamily.</text>
</comment>
<evidence type="ECO:0000259" key="4">
    <source>
        <dbReference type="PROSITE" id="PS50006"/>
    </source>
</evidence>
<dbReference type="InterPro" id="IPR017441">
    <property type="entry name" value="Protein_kinase_ATP_BS"/>
</dbReference>